<evidence type="ECO:0000313" key="8">
    <source>
        <dbReference type="Proteomes" id="UP001516464"/>
    </source>
</evidence>
<dbReference type="InterPro" id="IPR041367">
    <property type="entry name" value="Znf-CCCH_4"/>
</dbReference>
<dbReference type="PROSITE" id="PS50103">
    <property type="entry name" value="ZF_C3H1"/>
    <property type="match status" value="1"/>
</dbReference>
<dbReference type="SMART" id="SM00356">
    <property type="entry name" value="ZnF_C3H1"/>
    <property type="match status" value="1"/>
</dbReference>
<gene>
    <name evidence="7" type="ORF">TCON_0925</name>
</gene>
<dbReference type="Proteomes" id="UP001516464">
    <property type="component" value="Unassembled WGS sequence"/>
</dbReference>
<evidence type="ECO:0000256" key="1">
    <source>
        <dbReference type="ARBA" id="ARBA00022723"/>
    </source>
</evidence>
<dbReference type="InterPro" id="IPR036855">
    <property type="entry name" value="Znf_CCCH_sf"/>
</dbReference>
<keyword evidence="8" id="KW-1185">Reference proteome</keyword>
<feature type="zinc finger region" description="C3H1-type" evidence="4">
    <location>
        <begin position="1"/>
        <end position="26"/>
    </location>
</feature>
<protein>
    <recommendedName>
        <fullName evidence="6">C3H1-type domain-containing protein</fullName>
    </recommendedName>
</protein>
<evidence type="ECO:0000256" key="3">
    <source>
        <dbReference type="ARBA" id="ARBA00022833"/>
    </source>
</evidence>
<reference evidence="7 8" key="1">
    <citation type="submission" date="2019-01" db="EMBL/GenBank/DDBJ databases">
        <title>Genomes sequencing and comparative genomics of infectious freshwater microsporidia, Cucumispora dikerogammari and Thelohania contejeani.</title>
        <authorList>
            <person name="Cormier A."/>
            <person name="Giraud I."/>
            <person name="Wattier R."/>
            <person name="Teixeira M."/>
            <person name="Grandjean F."/>
            <person name="Rigaud T."/>
            <person name="Cordaux R."/>
        </authorList>
    </citation>
    <scope>NUCLEOTIDE SEQUENCE [LARGE SCALE GENOMIC DNA]</scope>
    <source>
        <strain evidence="7">T1</strain>
        <tissue evidence="7">Spores</tissue>
    </source>
</reference>
<keyword evidence="2 4" id="KW-0863">Zinc-finger</keyword>
<feature type="domain" description="C3H1-type" evidence="6">
    <location>
        <begin position="1"/>
        <end position="26"/>
    </location>
</feature>
<dbReference type="InterPro" id="IPR000571">
    <property type="entry name" value="Znf_CCCH"/>
</dbReference>
<feature type="compositionally biased region" description="Low complexity" evidence="5">
    <location>
        <begin position="190"/>
        <end position="199"/>
    </location>
</feature>
<feature type="region of interest" description="Disordered" evidence="5">
    <location>
        <begin position="289"/>
        <end position="328"/>
    </location>
</feature>
<keyword evidence="3 4" id="KW-0862">Zinc</keyword>
<dbReference type="Gene3D" id="2.30.30.1190">
    <property type="match status" value="1"/>
</dbReference>
<comment type="caution">
    <text evidence="7">The sequence shown here is derived from an EMBL/GenBank/DDBJ whole genome shotgun (WGS) entry which is preliminary data.</text>
</comment>
<dbReference type="EMBL" id="SBIQ01000044">
    <property type="protein sequence ID" value="KAF7683869.1"/>
    <property type="molecule type" value="Genomic_DNA"/>
</dbReference>
<proteinExistence type="predicted"/>
<evidence type="ECO:0000256" key="4">
    <source>
        <dbReference type="PROSITE-ProRule" id="PRU00723"/>
    </source>
</evidence>
<evidence type="ECO:0000259" key="6">
    <source>
        <dbReference type="PROSITE" id="PS50103"/>
    </source>
</evidence>
<keyword evidence="1 4" id="KW-0479">Metal-binding</keyword>
<dbReference type="SUPFAM" id="SSF90229">
    <property type="entry name" value="CCCH zinc finger"/>
    <property type="match status" value="1"/>
</dbReference>
<evidence type="ECO:0000256" key="5">
    <source>
        <dbReference type="SAM" id="MobiDB-lite"/>
    </source>
</evidence>
<evidence type="ECO:0000313" key="7">
    <source>
        <dbReference type="EMBL" id="KAF7683869.1"/>
    </source>
</evidence>
<accession>A0ABQ7I0D0</accession>
<feature type="compositionally biased region" description="Polar residues" evidence="5">
    <location>
        <begin position="159"/>
        <end position="179"/>
    </location>
</feature>
<feature type="region of interest" description="Disordered" evidence="5">
    <location>
        <begin position="145"/>
        <end position="234"/>
    </location>
</feature>
<sequence>MKKLCRYFQEGKCRFGKNCKYEHTTITNVVDPPRWILSCYKDDIVSLETLDISYEEVRARFYDLYSIPNGLETFASEWDGVYKHNYFKICEYINYLCGMGNVCSYTERAVDLRQQNNLGAFLGVYNTNSFMAEFLRLQSSNGVVLPNPKTEGRNEQSRGNKFNDSWRSPNQNKSGNRNVFKNEDHKQDLGYYSRNGYYGRNDKNNNYTRPYDNRSHESKSFENRRYDSKYNYNNAPSIDMPRYGSYNRPHESFNRSCDSIRNNNSHSGFGSIPLSTIPNMGISQPPRTNTTIPQSPKGFHFAPNESDSSMNPEEDYGFGDLPFLPPKT</sequence>
<dbReference type="Pfam" id="PF18044">
    <property type="entry name" value="zf-CCCH_4"/>
    <property type="match status" value="1"/>
</dbReference>
<name>A0ABQ7I0D0_9MICR</name>
<evidence type="ECO:0000256" key="2">
    <source>
        <dbReference type="ARBA" id="ARBA00022771"/>
    </source>
</evidence>
<feature type="compositionally biased region" description="Basic and acidic residues" evidence="5">
    <location>
        <begin position="211"/>
        <end position="228"/>
    </location>
</feature>
<organism evidence="7 8">
    <name type="scientific">Astathelohania contejeani</name>
    <dbReference type="NCBI Taxonomy" id="164912"/>
    <lineage>
        <taxon>Eukaryota</taxon>
        <taxon>Fungi</taxon>
        <taxon>Fungi incertae sedis</taxon>
        <taxon>Microsporidia</taxon>
        <taxon>Astathelohaniidae</taxon>
        <taxon>Astathelohania</taxon>
    </lineage>
</organism>